<feature type="compositionally biased region" description="Basic and acidic residues" evidence="1">
    <location>
        <begin position="185"/>
        <end position="196"/>
    </location>
</feature>
<evidence type="ECO:0000313" key="3">
    <source>
        <dbReference type="Proteomes" id="UP001151760"/>
    </source>
</evidence>
<reference evidence="2" key="1">
    <citation type="journal article" date="2022" name="Int. J. Mol. Sci.">
        <title>Draft Genome of Tanacetum Coccineum: Genomic Comparison of Closely Related Tanacetum-Family Plants.</title>
        <authorList>
            <person name="Yamashiro T."/>
            <person name="Shiraishi A."/>
            <person name="Nakayama K."/>
            <person name="Satake H."/>
        </authorList>
    </citation>
    <scope>NUCLEOTIDE SEQUENCE</scope>
</reference>
<reference evidence="2" key="2">
    <citation type="submission" date="2022-01" db="EMBL/GenBank/DDBJ databases">
        <authorList>
            <person name="Yamashiro T."/>
            <person name="Shiraishi A."/>
            <person name="Satake H."/>
            <person name="Nakayama K."/>
        </authorList>
    </citation>
    <scope>NUCLEOTIDE SEQUENCE</scope>
</reference>
<keyword evidence="3" id="KW-1185">Reference proteome</keyword>
<accession>A0ABQ5ERA1</accession>
<proteinExistence type="predicted"/>
<feature type="compositionally biased region" description="Pro residues" evidence="1">
    <location>
        <begin position="7"/>
        <end position="16"/>
    </location>
</feature>
<feature type="compositionally biased region" description="Low complexity" evidence="1">
    <location>
        <begin position="199"/>
        <end position="209"/>
    </location>
</feature>
<evidence type="ECO:0000256" key="1">
    <source>
        <dbReference type="SAM" id="MobiDB-lite"/>
    </source>
</evidence>
<evidence type="ECO:0000313" key="2">
    <source>
        <dbReference type="EMBL" id="GJT53450.1"/>
    </source>
</evidence>
<gene>
    <name evidence="2" type="ORF">Tco_0988504</name>
</gene>
<dbReference type="EMBL" id="BQNB010016588">
    <property type="protein sequence ID" value="GJT53450.1"/>
    <property type="molecule type" value="Genomic_DNA"/>
</dbReference>
<name>A0ABQ5ERA1_9ASTR</name>
<feature type="compositionally biased region" description="Basic and acidic residues" evidence="1">
    <location>
        <begin position="250"/>
        <end position="273"/>
    </location>
</feature>
<feature type="region of interest" description="Disordered" evidence="1">
    <location>
        <begin position="1"/>
        <end position="35"/>
    </location>
</feature>
<protein>
    <submittedName>
        <fullName evidence="2">Uncharacterized protein</fullName>
    </submittedName>
</protein>
<organism evidence="2 3">
    <name type="scientific">Tanacetum coccineum</name>
    <dbReference type="NCBI Taxonomy" id="301880"/>
    <lineage>
        <taxon>Eukaryota</taxon>
        <taxon>Viridiplantae</taxon>
        <taxon>Streptophyta</taxon>
        <taxon>Embryophyta</taxon>
        <taxon>Tracheophyta</taxon>
        <taxon>Spermatophyta</taxon>
        <taxon>Magnoliopsida</taxon>
        <taxon>eudicotyledons</taxon>
        <taxon>Gunneridae</taxon>
        <taxon>Pentapetalae</taxon>
        <taxon>asterids</taxon>
        <taxon>campanulids</taxon>
        <taxon>Asterales</taxon>
        <taxon>Asteraceae</taxon>
        <taxon>Asteroideae</taxon>
        <taxon>Anthemideae</taxon>
        <taxon>Anthemidinae</taxon>
        <taxon>Tanacetum</taxon>
    </lineage>
</organism>
<comment type="caution">
    <text evidence="2">The sequence shown here is derived from an EMBL/GenBank/DDBJ whole genome shotgun (WGS) entry which is preliminary data.</text>
</comment>
<feature type="compositionally biased region" description="Basic and acidic residues" evidence="1">
    <location>
        <begin position="221"/>
        <end position="234"/>
    </location>
</feature>
<feature type="region of interest" description="Disordered" evidence="1">
    <location>
        <begin position="185"/>
        <end position="273"/>
    </location>
</feature>
<sequence>MAITTTPLPPPPPQQATPPHETTTSTPTTQEPQTSALDLPDFALIFKFNERVFNLEQEVDFEKEAQAEQDRFIDIIDKTVKELVKDEVKGQLNKILPKKIADFATPMIERNVANSYERVVLAKSASQPKSTYEAAASLIEFEFKNILHDKMDESESYRSDQEHIYLYDCLAKSYKLDKDLFETYGKEAEPSQEPKSKSSKSTGSSKGPTQSPCKSFGKSAHAKESRQDSGEPHDQYFVTGNTDEQPADEAISKDAWWKKPEKPLTLDHDWNKR</sequence>
<dbReference type="Proteomes" id="UP001151760">
    <property type="component" value="Unassembled WGS sequence"/>
</dbReference>
<feature type="compositionally biased region" description="Low complexity" evidence="1">
    <location>
        <begin position="17"/>
        <end position="35"/>
    </location>
</feature>